<dbReference type="SUPFAM" id="SSF143430">
    <property type="entry name" value="TTP0101/SSO1404-like"/>
    <property type="match status" value="1"/>
</dbReference>
<sequence>MIAAGLSLGLHRSPQQYFKIIGDIPKEWRKMKKSYLRDCIREFYNDKLIDFKENPNGACQIILTEKGKKKVIAFDLDNIVIKKPAFWDKKWRVVTFDIPESKRPARNALRQKLNDLGFYSLQKSVFVHPYNCLDEIEFIAEIFQVRSYVRFFEAIKVTNESELKLHFENIL</sequence>
<accession>A0A0G0LLX7</accession>
<dbReference type="GO" id="GO:0004521">
    <property type="term" value="F:RNA endonuclease activity"/>
    <property type="evidence" value="ECO:0007669"/>
    <property type="project" value="InterPro"/>
</dbReference>
<name>A0A0G0LLX7_9BACT</name>
<evidence type="ECO:0000313" key="8">
    <source>
        <dbReference type="EMBL" id="KKQ92898.1"/>
    </source>
</evidence>
<keyword evidence="6" id="KW-0051">Antiviral defense</keyword>
<dbReference type="AlphaFoldDB" id="A0A0G0LLX7"/>
<evidence type="ECO:0000256" key="2">
    <source>
        <dbReference type="ARBA" id="ARBA00022723"/>
    </source>
</evidence>
<reference evidence="8 9" key="1">
    <citation type="journal article" date="2015" name="Nature">
        <title>rRNA introns, odd ribosomes, and small enigmatic genomes across a large radiation of phyla.</title>
        <authorList>
            <person name="Brown C.T."/>
            <person name="Hug L.A."/>
            <person name="Thomas B.C."/>
            <person name="Sharon I."/>
            <person name="Castelle C.J."/>
            <person name="Singh A."/>
            <person name="Wilkins M.J."/>
            <person name="Williams K.H."/>
            <person name="Banfield J.F."/>
        </authorList>
    </citation>
    <scope>NUCLEOTIDE SEQUENCE [LARGE SCALE GENOMIC DNA]</scope>
</reference>
<dbReference type="Pfam" id="PF20803">
    <property type="entry name" value="PaaX_M"/>
    <property type="match status" value="1"/>
</dbReference>
<evidence type="ECO:0000256" key="1">
    <source>
        <dbReference type="ARBA" id="ARBA00022722"/>
    </source>
</evidence>
<evidence type="ECO:0000256" key="4">
    <source>
        <dbReference type="ARBA" id="ARBA00022801"/>
    </source>
</evidence>
<organism evidence="8 9">
    <name type="scientific">Candidatus Azambacteria bacterium GW2011_GWA2_39_10</name>
    <dbReference type="NCBI Taxonomy" id="1618611"/>
    <lineage>
        <taxon>Bacteria</taxon>
        <taxon>Candidatus Azamiibacteriota</taxon>
    </lineage>
</organism>
<feature type="domain" description="Transcriptional repressor PaaX-like central Cas2-like" evidence="7">
    <location>
        <begin position="86"/>
        <end position="160"/>
    </location>
</feature>
<dbReference type="NCBIfam" id="TIGR01573">
    <property type="entry name" value="cas2"/>
    <property type="match status" value="1"/>
</dbReference>
<dbReference type="GO" id="GO:0043571">
    <property type="term" value="P:maintenance of CRISPR repeat elements"/>
    <property type="evidence" value="ECO:0007669"/>
    <property type="project" value="InterPro"/>
</dbReference>
<keyword evidence="1" id="KW-0540">Nuclease</keyword>
<dbReference type="Gene3D" id="3.30.70.2650">
    <property type="match status" value="1"/>
</dbReference>
<gene>
    <name evidence="8" type="ORF">UT16_C0003G0006</name>
</gene>
<keyword evidence="4" id="KW-0378">Hydrolase</keyword>
<dbReference type="InterPro" id="IPR021127">
    <property type="entry name" value="CRISPR_associated_Cas2"/>
</dbReference>
<evidence type="ECO:0000259" key="7">
    <source>
        <dbReference type="Pfam" id="PF20803"/>
    </source>
</evidence>
<dbReference type="Proteomes" id="UP000034706">
    <property type="component" value="Unassembled WGS sequence"/>
</dbReference>
<keyword evidence="3" id="KW-0255">Endonuclease</keyword>
<dbReference type="InterPro" id="IPR048846">
    <property type="entry name" value="PaaX-like_central"/>
</dbReference>
<evidence type="ECO:0000256" key="6">
    <source>
        <dbReference type="ARBA" id="ARBA00023118"/>
    </source>
</evidence>
<dbReference type="EMBL" id="LBVT01000003">
    <property type="protein sequence ID" value="KKQ92898.1"/>
    <property type="molecule type" value="Genomic_DNA"/>
</dbReference>
<protein>
    <submittedName>
        <fullName evidence="8">Transcriptional regulator, PaaX family</fullName>
    </submittedName>
</protein>
<keyword evidence="2" id="KW-0479">Metal-binding</keyword>
<keyword evidence="5" id="KW-0460">Magnesium</keyword>
<comment type="caution">
    <text evidence="8">The sequence shown here is derived from an EMBL/GenBank/DDBJ whole genome shotgun (WGS) entry which is preliminary data.</text>
</comment>
<evidence type="ECO:0000256" key="3">
    <source>
        <dbReference type="ARBA" id="ARBA00022759"/>
    </source>
</evidence>
<evidence type="ECO:0000256" key="5">
    <source>
        <dbReference type="ARBA" id="ARBA00022842"/>
    </source>
</evidence>
<evidence type="ECO:0000313" key="9">
    <source>
        <dbReference type="Proteomes" id="UP000034706"/>
    </source>
</evidence>
<proteinExistence type="predicted"/>